<dbReference type="EMBL" id="BKCJ011221158">
    <property type="protein sequence ID" value="GFD05867.1"/>
    <property type="molecule type" value="Genomic_DNA"/>
</dbReference>
<reference evidence="2" key="1">
    <citation type="journal article" date="2019" name="Sci. Rep.">
        <title>Draft genome of Tanacetum cinerariifolium, the natural source of mosquito coil.</title>
        <authorList>
            <person name="Yamashiro T."/>
            <person name="Shiraishi A."/>
            <person name="Satake H."/>
            <person name="Nakayama K."/>
        </authorList>
    </citation>
    <scope>NUCLEOTIDE SEQUENCE</scope>
</reference>
<evidence type="ECO:0000259" key="1">
    <source>
        <dbReference type="Pfam" id="PF03732"/>
    </source>
</evidence>
<comment type="caution">
    <text evidence="2">The sequence shown here is derived from an EMBL/GenBank/DDBJ whole genome shotgun (WGS) entry which is preliminary data.</text>
</comment>
<evidence type="ECO:0000313" key="2">
    <source>
        <dbReference type="EMBL" id="GFD05867.1"/>
    </source>
</evidence>
<dbReference type="AlphaFoldDB" id="A0A699T6Q3"/>
<dbReference type="PANTHER" id="PTHR33223">
    <property type="entry name" value="CCHC-TYPE DOMAIN-CONTAINING PROTEIN"/>
    <property type="match status" value="1"/>
</dbReference>
<dbReference type="PANTHER" id="PTHR33223:SF11">
    <property type="entry name" value="ELEMENT PROTEIN, PUTATIVE-RELATED"/>
    <property type="match status" value="1"/>
</dbReference>
<dbReference type="InterPro" id="IPR005162">
    <property type="entry name" value="Retrotrans_gag_dom"/>
</dbReference>
<name>A0A699T6Q3_TANCI</name>
<gene>
    <name evidence="2" type="ORF">Tci_877836</name>
</gene>
<proteinExistence type="predicted"/>
<organism evidence="2">
    <name type="scientific">Tanacetum cinerariifolium</name>
    <name type="common">Dalmatian daisy</name>
    <name type="synonym">Chrysanthemum cinerariifolium</name>
    <dbReference type="NCBI Taxonomy" id="118510"/>
    <lineage>
        <taxon>Eukaryota</taxon>
        <taxon>Viridiplantae</taxon>
        <taxon>Streptophyta</taxon>
        <taxon>Embryophyta</taxon>
        <taxon>Tracheophyta</taxon>
        <taxon>Spermatophyta</taxon>
        <taxon>Magnoliopsida</taxon>
        <taxon>eudicotyledons</taxon>
        <taxon>Gunneridae</taxon>
        <taxon>Pentapetalae</taxon>
        <taxon>asterids</taxon>
        <taxon>campanulids</taxon>
        <taxon>Asterales</taxon>
        <taxon>Asteraceae</taxon>
        <taxon>Asteroideae</taxon>
        <taxon>Anthemideae</taxon>
        <taxon>Anthemidinae</taxon>
        <taxon>Tanacetum</taxon>
    </lineage>
</organism>
<feature type="domain" description="Retrotransposon gag" evidence="1">
    <location>
        <begin position="27"/>
        <end position="86"/>
    </location>
</feature>
<dbReference type="Pfam" id="PF03732">
    <property type="entry name" value="Retrotrans_gag"/>
    <property type="match status" value="1"/>
</dbReference>
<protein>
    <recommendedName>
        <fullName evidence="1">Retrotransposon gag domain-containing protein</fullName>
    </recommendedName>
</protein>
<feature type="non-terminal residue" evidence="2">
    <location>
        <position position="1"/>
    </location>
</feature>
<accession>A0A699T6Q3</accession>
<sequence length="89" mass="10101">DHVDRVFNIVSLFNILGVSQDAVLLRVLPFTVTGAAKRWVDRLTPGAVNTCDLLKKAFIQRYCPPSNTAKRLEDIYNFKQESDKSLYQA</sequence>